<gene>
    <name evidence="1" type="ORF">MtrunA17_Chr1g0194821</name>
</gene>
<sequence>MSRHADFVEDQTITKFNDLCSSNEEVVFIVIACYFRVEEGIDMWLLENATHFEPMFRLNIWVGNNEKETIFLLSDCVSMMVAQDTCDMLTSLDGGSSLYPNEMEDLFGEELPQHVEVAQVVESPHDTLDCSISTGT</sequence>
<dbReference type="AlphaFoldDB" id="A0A396K3U0"/>
<proteinExistence type="predicted"/>
<comment type="caution">
    <text evidence="1">The sequence shown here is derived from an EMBL/GenBank/DDBJ whole genome shotgun (WGS) entry which is preliminary data.</text>
</comment>
<protein>
    <submittedName>
        <fullName evidence="1">Uncharacterized protein</fullName>
    </submittedName>
</protein>
<organism evidence="1 2">
    <name type="scientific">Medicago truncatula</name>
    <name type="common">Barrel medic</name>
    <name type="synonym">Medicago tribuloides</name>
    <dbReference type="NCBI Taxonomy" id="3880"/>
    <lineage>
        <taxon>Eukaryota</taxon>
        <taxon>Viridiplantae</taxon>
        <taxon>Streptophyta</taxon>
        <taxon>Embryophyta</taxon>
        <taxon>Tracheophyta</taxon>
        <taxon>Spermatophyta</taxon>
        <taxon>Magnoliopsida</taxon>
        <taxon>eudicotyledons</taxon>
        <taxon>Gunneridae</taxon>
        <taxon>Pentapetalae</taxon>
        <taxon>rosids</taxon>
        <taxon>fabids</taxon>
        <taxon>Fabales</taxon>
        <taxon>Fabaceae</taxon>
        <taxon>Papilionoideae</taxon>
        <taxon>50 kb inversion clade</taxon>
        <taxon>NPAAA clade</taxon>
        <taxon>Hologalegina</taxon>
        <taxon>IRL clade</taxon>
        <taxon>Trifolieae</taxon>
        <taxon>Medicago</taxon>
    </lineage>
</organism>
<name>A0A396K3U0_MEDTR</name>
<dbReference type="EMBL" id="PSQE01000001">
    <property type="protein sequence ID" value="RHN81047.1"/>
    <property type="molecule type" value="Genomic_DNA"/>
</dbReference>
<evidence type="ECO:0000313" key="1">
    <source>
        <dbReference type="EMBL" id="RHN81047.1"/>
    </source>
</evidence>
<reference evidence="2" key="1">
    <citation type="journal article" date="2018" name="Nat. Plants">
        <title>Whole-genome landscape of Medicago truncatula symbiotic genes.</title>
        <authorList>
            <person name="Pecrix Y."/>
            <person name="Staton S.E."/>
            <person name="Sallet E."/>
            <person name="Lelandais-Briere C."/>
            <person name="Moreau S."/>
            <person name="Carrere S."/>
            <person name="Blein T."/>
            <person name="Jardinaud M.F."/>
            <person name="Latrasse D."/>
            <person name="Zouine M."/>
            <person name="Zahm M."/>
            <person name="Kreplak J."/>
            <person name="Mayjonade B."/>
            <person name="Satge C."/>
            <person name="Perez M."/>
            <person name="Cauet S."/>
            <person name="Marande W."/>
            <person name="Chantry-Darmon C."/>
            <person name="Lopez-Roques C."/>
            <person name="Bouchez O."/>
            <person name="Berard A."/>
            <person name="Debelle F."/>
            <person name="Munos S."/>
            <person name="Bendahmane A."/>
            <person name="Berges H."/>
            <person name="Niebel A."/>
            <person name="Buitink J."/>
            <person name="Frugier F."/>
            <person name="Benhamed M."/>
            <person name="Crespi M."/>
            <person name="Gouzy J."/>
            <person name="Gamas P."/>
        </authorList>
    </citation>
    <scope>NUCLEOTIDE SEQUENCE [LARGE SCALE GENOMIC DNA]</scope>
    <source>
        <strain evidence="2">cv. Jemalong A17</strain>
    </source>
</reference>
<accession>A0A396K3U0</accession>
<dbReference type="Proteomes" id="UP000265566">
    <property type="component" value="Chromosome 1"/>
</dbReference>
<evidence type="ECO:0000313" key="2">
    <source>
        <dbReference type="Proteomes" id="UP000265566"/>
    </source>
</evidence>
<dbReference type="Gramene" id="rna5041">
    <property type="protein sequence ID" value="RHN81047.1"/>
    <property type="gene ID" value="gene5041"/>
</dbReference>